<evidence type="ECO:0000256" key="6">
    <source>
        <dbReference type="ARBA" id="ARBA00023295"/>
    </source>
</evidence>
<feature type="domain" description="Glycoside hydrolase family 9" evidence="10">
    <location>
        <begin position="35"/>
        <end position="472"/>
    </location>
</feature>
<comment type="catalytic activity">
    <reaction evidence="1 9">
        <text>Endohydrolysis of (1-&gt;4)-beta-D-glucosidic linkages in cellulose, lichenin and cereal beta-D-glucans.</text>
        <dbReference type="EC" id="3.2.1.4"/>
    </reaction>
</comment>
<sequence length="478" mass="52232">MSVTDNRFRLILVLVLIVYVNLFVDGVVSSTSQDYKQALKNSLLYFEAQRSGVLPPNQRVDLVGGYYDAGDNVKFGFPMAYTITQLAWAVVEFKAQLEAQNELQNALSAIKWGADYLIKAHPEPNVLYAGVGDGDSDHQCWERPEDMTTPRTVHKIDKQSPGSDLAGETAAAMAAASLAFKDVDPKYSLLLLSHAREVFDFATSHEGRYTDSIPSAAQFYSSSGFKDELLWAAAWLERATGEKPYMDLLQNTQDTGGVRTMFSWDDKYVGAQILVAKLILEGKLPNSGNLGGFKQQAEEFLCNCIQKGNNNVFKTSGGLLWFNQWNNLQYTTSASMALAVYADYLSASGQALKCASSLANPSDLIAFARSQVDYILGANPRNSSYMVGFGSNYPQQAHHRGASIVSIKKDPTPVGCKDGFDRWFNNAQPNPNVLVGAIVGGPDRSDNYADQRSNYQLAEPATANTAPLVGVLARISST</sequence>
<dbReference type="PROSITE" id="PS00592">
    <property type="entry name" value="GH9_2"/>
    <property type="match status" value="1"/>
</dbReference>
<dbReference type="EC" id="3.2.1.4" evidence="9"/>
<keyword evidence="3 8" id="KW-0378">Hydrolase</keyword>
<evidence type="ECO:0000256" key="3">
    <source>
        <dbReference type="ARBA" id="ARBA00022801"/>
    </source>
</evidence>
<protein>
    <recommendedName>
        <fullName evidence="9">Endoglucanase</fullName>
        <ecNumber evidence="9">3.2.1.4</ecNumber>
    </recommendedName>
</protein>
<dbReference type="InterPro" id="IPR001701">
    <property type="entry name" value="Glyco_hydro_9"/>
</dbReference>
<dbReference type="AlphaFoldDB" id="A0A9Q1K8A3"/>
<dbReference type="GO" id="GO:0030245">
    <property type="term" value="P:cellulose catabolic process"/>
    <property type="evidence" value="ECO:0007669"/>
    <property type="project" value="UniProtKB-KW"/>
</dbReference>
<keyword evidence="7 8" id="KW-0624">Polysaccharide degradation</keyword>
<dbReference type="Pfam" id="PF00759">
    <property type="entry name" value="Glyco_hydro_9"/>
    <property type="match status" value="1"/>
</dbReference>
<keyword evidence="4 9" id="KW-0136">Cellulose degradation</keyword>
<dbReference type="SUPFAM" id="SSF48208">
    <property type="entry name" value="Six-hairpin glycosidases"/>
    <property type="match status" value="1"/>
</dbReference>
<evidence type="ECO:0000313" key="11">
    <source>
        <dbReference type="EMBL" id="KAJ8438724.1"/>
    </source>
</evidence>
<dbReference type="InterPro" id="IPR012341">
    <property type="entry name" value="6hp_glycosidase-like_sf"/>
</dbReference>
<evidence type="ECO:0000256" key="8">
    <source>
        <dbReference type="PROSITE-ProRule" id="PRU10059"/>
    </source>
</evidence>
<dbReference type="EMBL" id="JAKOGI010000243">
    <property type="protein sequence ID" value="KAJ8438724.1"/>
    <property type="molecule type" value="Genomic_DNA"/>
</dbReference>
<dbReference type="Gene3D" id="1.50.10.10">
    <property type="match status" value="1"/>
</dbReference>
<organism evidence="11 12">
    <name type="scientific">Carnegiea gigantea</name>
    <dbReference type="NCBI Taxonomy" id="171969"/>
    <lineage>
        <taxon>Eukaryota</taxon>
        <taxon>Viridiplantae</taxon>
        <taxon>Streptophyta</taxon>
        <taxon>Embryophyta</taxon>
        <taxon>Tracheophyta</taxon>
        <taxon>Spermatophyta</taxon>
        <taxon>Magnoliopsida</taxon>
        <taxon>eudicotyledons</taxon>
        <taxon>Gunneridae</taxon>
        <taxon>Pentapetalae</taxon>
        <taxon>Caryophyllales</taxon>
        <taxon>Cactineae</taxon>
        <taxon>Cactaceae</taxon>
        <taxon>Cactoideae</taxon>
        <taxon>Echinocereeae</taxon>
        <taxon>Carnegiea</taxon>
    </lineage>
</organism>
<accession>A0A9Q1K8A3</accession>
<feature type="active site" evidence="8">
    <location>
        <position position="398"/>
    </location>
</feature>
<comment type="caution">
    <text evidence="11">The sequence shown here is derived from an EMBL/GenBank/DDBJ whole genome shotgun (WGS) entry which is preliminary data.</text>
</comment>
<dbReference type="GO" id="GO:0008810">
    <property type="term" value="F:cellulase activity"/>
    <property type="evidence" value="ECO:0007669"/>
    <property type="project" value="UniProtKB-EC"/>
</dbReference>
<evidence type="ECO:0000313" key="12">
    <source>
        <dbReference type="Proteomes" id="UP001153076"/>
    </source>
</evidence>
<dbReference type="PANTHER" id="PTHR22298">
    <property type="entry name" value="ENDO-1,4-BETA-GLUCANASE"/>
    <property type="match status" value="1"/>
</dbReference>
<proteinExistence type="inferred from homology"/>
<keyword evidence="6 8" id="KW-0326">Glycosidase</keyword>
<evidence type="ECO:0000256" key="9">
    <source>
        <dbReference type="RuleBase" id="RU361166"/>
    </source>
</evidence>
<dbReference type="InterPro" id="IPR008928">
    <property type="entry name" value="6-hairpin_glycosidase_sf"/>
</dbReference>
<comment type="similarity">
    <text evidence="2 8 9">Belongs to the glycosyl hydrolase 9 (cellulase E) family.</text>
</comment>
<evidence type="ECO:0000256" key="1">
    <source>
        <dbReference type="ARBA" id="ARBA00000966"/>
    </source>
</evidence>
<evidence type="ECO:0000259" key="10">
    <source>
        <dbReference type="Pfam" id="PF00759"/>
    </source>
</evidence>
<gene>
    <name evidence="11" type="ORF">Cgig2_013770</name>
</gene>
<dbReference type="InterPro" id="IPR018221">
    <property type="entry name" value="Glyco_hydro_9_His_AS"/>
</dbReference>
<evidence type="ECO:0000256" key="7">
    <source>
        <dbReference type="ARBA" id="ARBA00023326"/>
    </source>
</evidence>
<keyword evidence="12" id="KW-1185">Reference proteome</keyword>
<dbReference type="FunFam" id="1.50.10.10:FF:000020">
    <property type="entry name" value="Endoglucanase"/>
    <property type="match status" value="1"/>
</dbReference>
<dbReference type="OrthoDB" id="10257085at2759"/>
<name>A0A9Q1K8A3_9CARY</name>
<keyword evidence="5 8" id="KW-0119">Carbohydrate metabolism</keyword>
<reference evidence="11" key="1">
    <citation type="submission" date="2022-04" db="EMBL/GenBank/DDBJ databases">
        <title>Carnegiea gigantea Genome sequencing and assembly v2.</title>
        <authorList>
            <person name="Copetti D."/>
            <person name="Sanderson M.J."/>
            <person name="Burquez A."/>
            <person name="Wojciechowski M.F."/>
        </authorList>
    </citation>
    <scope>NUCLEOTIDE SEQUENCE</scope>
    <source>
        <strain evidence="11">SGP5-SGP5p</strain>
        <tissue evidence="11">Aerial part</tissue>
    </source>
</reference>
<dbReference type="Proteomes" id="UP001153076">
    <property type="component" value="Unassembled WGS sequence"/>
</dbReference>
<evidence type="ECO:0000256" key="4">
    <source>
        <dbReference type="ARBA" id="ARBA00023001"/>
    </source>
</evidence>
<evidence type="ECO:0000256" key="5">
    <source>
        <dbReference type="ARBA" id="ARBA00023277"/>
    </source>
</evidence>
<evidence type="ECO:0000256" key="2">
    <source>
        <dbReference type="ARBA" id="ARBA00007072"/>
    </source>
</evidence>